<dbReference type="AlphaFoldDB" id="A0A9J5YDT0"/>
<reference evidence="1 2" key="1">
    <citation type="submission" date="2020-09" db="EMBL/GenBank/DDBJ databases">
        <title>De no assembly of potato wild relative species, Solanum commersonii.</title>
        <authorList>
            <person name="Cho K."/>
        </authorList>
    </citation>
    <scope>NUCLEOTIDE SEQUENCE [LARGE SCALE GENOMIC DNA]</scope>
    <source>
        <strain evidence="1">LZ3.2</strain>
        <tissue evidence="1">Leaf</tissue>
    </source>
</reference>
<dbReference type="Proteomes" id="UP000824120">
    <property type="component" value="Chromosome 7"/>
</dbReference>
<organism evidence="1 2">
    <name type="scientific">Solanum commersonii</name>
    <name type="common">Commerson's wild potato</name>
    <name type="synonym">Commerson's nightshade</name>
    <dbReference type="NCBI Taxonomy" id="4109"/>
    <lineage>
        <taxon>Eukaryota</taxon>
        <taxon>Viridiplantae</taxon>
        <taxon>Streptophyta</taxon>
        <taxon>Embryophyta</taxon>
        <taxon>Tracheophyta</taxon>
        <taxon>Spermatophyta</taxon>
        <taxon>Magnoliopsida</taxon>
        <taxon>eudicotyledons</taxon>
        <taxon>Gunneridae</taxon>
        <taxon>Pentapetalae</taxon>
        <taxon>asterids</taxon>
        <taxon>lamiids</taxon>
        <taxon>Solanales</taxon>
        <taxon>Solanaceae</taxon>
        <taxon>Solanoideae</taxon>
        <taxon>Solaneae</taxon>
        <taxon>Solanum</taxon>
    </lineage>
</organism>
<evidence type="ECO:0000313" key="1">
    <source>
        <dbReference type="EMBL" id="KAG5597420.1"/>
    </source>
</evidence>
<protein>
    <submittedName>
        <fullName evidence="1">Uncharacterized protein</fullName>
    </submittedName>
</protein>
<evidence type="ECO:0000313" key="2">
    <source>
        <dbReference type="Proteomes" id="UP000824120"/>
    </source>
</evidence>
<sequence>MLIISSLKLSLEIKCANFTNLNELEKSWKCGDSFTRDGFRCWNKALKIQKHVGKARSDYLMRLNASIDGKIF</sequence>
<dbReference type="EMBL" id="JACXVP010000007">
    <property type="protein sequence ID" value="KAG5597420.1"/>
    <property type="molecule type" value="Genomic_DNA"/>
</dbReference>
<comment type="caution">
    <text evidence="1">The sequence shown here is derived from an EMBL/GenBank/DDBJ whole genome shotgun (WGS) entry which is preliminary data.</text>
</comment>
<proteinExistence type="predicted"/>
<name>A0A9J5YDT0_SOLCO</name>
<accession>A0A9J5YDT0</accession>
<gene>
    <name evidence="1" type="ORF">H5410_038652</name>
</gene>
<keyword evidence="2" id="KW-1185">Reference proteome</keyword>